<dbReference type="EMBL" id="SLXT01000001">
    <property type="protein sequence ID" value="TCP68938.1"/>
    <property type="molecule type" value="Genomic_DNA"/>
</dbReference>
<dbReference type="InterPro" id="IPR007269">
    <property type="entry name" value="ICMT_MeTrfase"/>
</dbReference>
<evidence type="ECO:0000256" key="3">
    <source>
        <dbReference type="ARBA" id="ARBA00022989"/>
    </source>
</evidence>
<dbReference type="PANTHER" id="PTHR43847">
    <property type="entry name" value="BLL3993 PROTEIN"/>
    <property type="match status" value="1"/>
</dbReference>
<dbReference type="InterPro" id="IPR052527">
    <property type="entry name" value="Metal_cation-efflux_comp"/>
</dbReference>
<name>A0A4R2RZC0_9FIRM</name>
<feature type="transmembrane region" description="Helical" evidence="5">
    <location>
        <begin position="43"/>
        <end position="63"/>
    </location>
</feature>
<feature type="transmembrane region" description="Helical" evidence="5">
    <location>
        <begin position="70"/>
        <end position="88"/>
    </location>
</feature>
<evidence type="ECO:0000256" key="1">
    <source>
        <dbReference type="ARBA" id="ARBA00004141"/>
    </source>
</evidence>
<keyword evidence="7" id="KW-1185">Reference proteome</keyword>
<evidence type="ECO:0000256" key="4">
    <source>
        <dbReference type="ARBA" id="ARBA00023136"/>
    </source>
</evidence>
<evidence type="ECO:0000256" key="5">
    <source>
        <dbReference type="SAM" id="Phobius"/>
    </source>
</evidence>
<dbReference type="GO" id="GO:0032259">
    <property type="term" value="P:methylation"/>
    <property type="evidence" value="ECO:0007669"/>
    <property type="project" value="UniProtKB-KW"/>
</dbReference>
<dbReference type="PANTHER" id="PTHR43847:SF1">
    <property type="entry name" value="BLL3993 PROTEIN"/>
    <property type="match status" value="1"/>
</dbReference>
<comment type="caution">
    <text evidence="6">The sequence shown here is derived from an EMBL/GenBank/DDBJ whole genome shotgun (WGS) entry which is preliminary data.</text>
</comment>
<accession>A0A4R2RZC0</accession>
<dbReference type="Pfam" id="PF04140">
    <property type="entry name" value="ICMT"/>
    <property type="match status" value="1"/>
</dbReference>
<evidence type="ECO:0000256" key="2">
    <source>
        <dbReference type="ARBA" id="ARBA00022692"/>
    </source>
</evidence>
<dbReference type="GO" id="GO:0016020">
    <property type="term" value="C:membrane"/>
    <property type="evidence" value="ECO:0007669"/>
    <property type="project" value="UniProtKB-SubCell"/>
</dbReference>
<keyword evidence="6" id="KW-0489">Methyltransferase</keyword>
<organism evidence="6 7">
    <name type="scientific">Heliophilum fasciatum</name>
    <dbReference type="NCBI Taxonomy" id="35700"/>
    <lineage>
        <taxon>Bacteria</taxon>
        <taxon>Bacillati</taxon>
        <taxon>Bacillota</taxon>
        <taxon>Clostridia</taxon>
        <taxon>Eubacteriales</taxon>
        <taxon>Heliobacteriaceae</taxon>
        <taxon>Heliophilum</taxon>
    </lineage>
</organism>
<keyword evidence="2 5" id="KW-0812">Transmembrane</keyword>
<keyword evidence="4 5" id="KW-0472">Membrane</keyword>
<evidence type="ECO:0000313" key="7">
    <source>
        <dbReference type="Proteomes" id="UP000294813"/>
    </source>
</evidence>
<evidence type="ECO:0000313" key="6">
    <source>
        <dbReference type="EMBL" id="TCP68938.1"/>
    </source>
</evidence>
<proteinExistence type="predicted"/>
<protein>
    <submittedName>
        <fullName evidence="6">15-methylpalmitoyl-4-hydroxy-2-pyrone 4-O-methyltransferase</fullName>
    </submittedName>
</protein>
<feature type="transmembrane region" description="Helical" evidence="5">
    <location>
        <begin position="123"/>
        <end position="156"/>
    </location>
</feature>
<keyword evidence="3 5" id="KW-1133">Transmembrane helix</keyword>
<dbReference type="GO" id="GO:0004671">
    <property type="term" value="F:protein C-terminal S-isoprenylcysteine carboxyl O-methyltransferase activity"/>
    <property type="evidence" value="ECO:0007669"/>
    <property type="project" value="InterPro"/>
</dbReference>
<sequence>MIMGLVAVLLLVIVQRLFELQIAQRHRTALLARGAYEVGQGHYPFFVLLHSLFFVSLVGEVTLWHRTSPAWWPFAAVMLAVAQGLRLWCIRSLGVFWNTRIIVLPGAALVKKGPYRYLRHPNYLVVIIELLVLPLLFGAYGTSLVFSLANLVLLLWVRIPMEEAALAYKKTAQ</sequence>
<dbReference type="OrthoDB" id="272002at2"/>
<dbReference type="Gene3D" id="1.20.120.1630">
    <property type="match status" value="1"/>
</dbReference>
<gene>
    <name evidence="6" type="ORF">EDD73_101104</name>
</gene>
<dbReference type="Proteomes" id="UP000294813">
    <property type="component" value="Unassembled WGS sequence"/>
</dbReference>
<comment type="subcellular location">
    <subcellularLocation>
        <location evidence="1">Membrane</location>
        <topology evidence="1">Multi-pass membrane protein</topology>
    </subcellularLocation>
</comment>
<reference evidence="6 7" key="1">
    <citation type="submission" date="2019-03" db="EMBL/GenBank/DDBJ databases">
        <title>Genomic Encyclopedia of Type Strains, Phase IV (KMG-IV): sequencing the most valuable type-strain genomes for metagenomic binning, comparative biology and taxonomic classification.</title>
        <authorList>
            <person name="Goeker M."/>
        </authorList>
    </citation>
    <scope>NUCLEOTIDE SEQUENCE [LARGE SCALE GENOMIC DNA]</scope>
    <source>
        <strain evidence="6 7">DSM 11170</strain>
    </source>
</reference>
<dbReference type="AlphaFoldDB" id="A0A4R2RZC0"/>
<keyword evidence="6" id="KW-0808">Transferase</keyword>